<feature type="compositionally biased region" description="Polar residues" evidence="1">
    <location>
        <begin position="98"/>
        <end position="107"/>
    </location>
</feature>
<keyword evidence="3" id="KW-1185">Reference proteome</keyword>
<feature type="region of interest" description="Disordered" evidence="1">
    <location>
        <begin position="87"/>
        <end position="123"/>
    </location>
</feature>
<comment type="caution">
    <text evidence="2">The sequence shown here is derived from an EMBL/GenBank/DDBJ whole genome shotgun (WGS) entry which is preliminary data.</text>
</comment>
<accession>A0A9K3Q319</accession>
<evidence type="ECO:0000256" key="1">
    <source>
        <dbReference type="SAM" id="MobiDB-lite"/>
    </source>
</evidence>
<dbReference type="Proteomes" id="UP000693970">
    <property type="component" value="Unassembled WGS sequence"/>
</dbReference>
<feature type="compositionally biased region" description="Acidic residues" evidence="1">
    <location>
        <begin position="87"/>
        <end position="97"/>
    </location>
</feature>
<name>A0A9K3Q319_9STRA</name>
<proteinExistence type="predicted"/>
<feature type="region of interest" description="Disordered" evidence="1">
    <location>
        <begin position="1"/>
        <end position="23"/>
    </location>
</feature>
<gene>
    <name evidence="2" type="ORF">IV203_031921</name>
</gene>
<evidence type="ECO:0000313" key="3">
    <source>
        <dbReference type="Proteomes" id="UP000693970"/>
    </source>
</evidence>
<dbReference type="AlphaFoldDB" id="A0A9K3Q319"/>
<sequence length="193" mass="21899">MTTLRHFDFNNTKNKPPPPPGLPTVQQRIQAMQFAARKHIGYTPNGFNEGEAMDVRKIVLPPEPLLAAGKIPNTIVISHAPKLHFDYDEEDDDDNQTNEELSLSSNDDVFRRENEEDSVEDDGNQEFVRGTVPRPIIQRQRAFAFAESMDSFDEGTGGDHSHAVSIRKSSRPRFKRGFMAAIYRATDRSEKQK</sequence>
<evidence type="ECO:0000313" key="2">
    <source>
        <dbReference type="EMBL" id="KAG7369178.1"/>
    </source>
</evidence>
<reference evidence="2" key="2">
    <citation type="submission" date="2021-04" db="EMBL/GenBank/DDBJ databases">
        <authorList>
            <person name="Podell S."/>
        </authorList>
    </citation>
    <scope>NUCLEOTIDE SEQUENCE</scope>
    <source>
        <strain evidence="2">Hildebrandi</strain>
    </source>
</reference>
<reference evidence="2" key="1">
    <citation type="journal article" date="2021" name="Sci. Rep.">
        <title>Diploid genomic architecture of Nitzschia inconspicua, an elite biomass production diatom.</title>
        <authorList>
            <person name="Oliver A."/>
            <person name="Podell S."/>
            <person name="Pinowska A."/>
            <person name="Traller J.C."/>
            <person name="Smith S.R."/>
            <person name="McClure R."/>
            <person name="Beliaev A."/>
            <person name="Bohutskyi P."/>
            <person name="Hill E.A."/>
            <person name="Rabines A."/>
            <person name="Zheng H."/>
            <person name="Allen L.Z."/>
            <person name="Kuo A."/>
            <person name="Grigoriev I.V."/>
            <person name="Allen A.E."/>
            <person name="Hazlebeck D."/>
            <person name="Allen E.E."/>
        </authorList>
    </citation>
    <scope>NUCLEOTIDE SEQUENCE</scope>
    <source>
        <strain evidence="2">Hildebrandi</strain>
    </source>
</reference>
<protein>
    <submittedName>
        <fullName evidence="2">Uncharacterized protein</fullName>
    </submittedName>
</protein>
<organism evidence="2 3">
    <name type="scientific">Nitzschia inconspicua</name>
    <dbReference type="NCBI Taxonomy" id="303405"/>
    <lineage>
        <taxon>Eukaryota</taxon>
        <taxon>Sar</taxon>
        <taxon>Stramenopiles</taxon>
        <taxon>Ochrophyta</taxon>
        <taxon>Bacillariophyta</taxon>
        <taxon>Bacillariophyceae</taxon>
        <taxon>Bacillariophycidae</taxon>
        <taxon>Bacillariales</taxon>
        <taxon>Bacillariaceae</taxon>
        <taxon>Nitzschia</taxon>
    </lineage>
</organism>
<dbReference type="EMBL" id="JAGRRH010000006">
    <property type="protein sequence ID" value="KAG7369178.1"/>
    <property type="molecule type" value="Genomic_DNA"/>
</dbReference>